<evidence type="ECO:0000256" key="3">
    <source>
        <dbReference type="ARBA" id="ARBA00022801"/>
    </source>
</evidence>
<evidence type="ECO:0000259" key="6">
    <source>
        <dbReference type="Pfam" id="PF00082"/>
    </source>
</evidence>
<comment type="caution">
    <text evidence="7">The sequence shown here is derived from an EMBL/GenBank/DDBJ whole genome shotgun (WGS) entry which is preliminary data.</text>
</comment>
<accession>A0A1E5T8X1</accession>
<reference evidence="7 8" key="1">
    <citation type="submission" date="2016-05" db="EMBL/GenBank/DDBJ databases">
        <title>Draft Genome Sequence of Algibacter sp. Strain SK-16 Isolated from the Surface Water of Aburatsubo Inlet.</title>
        <authorList>
            <person name="Wong S.-K."/>
            <person name="Yoshizawa S."/>
            <person name="Nakajima Y."/>
            <person name="Ogura Y."/>
            <person name="Tetsuya H."/>
            <person name="Hamasaki K."/>
        </authorList>
    </citation>
    <scope>NUCLEOTIDE SEQUENCE [LARGE SCALE GENOMIC DNA]</scope>
    <source>
        <strain evidence="7 8">SK-16</strain>
    </source>
</reference>
<keyword evidence="3 5" id="KW-0378">Hydrolase</keyword>
<evidence type="ECO:0000256" key="2">
    <source>
        <dbReference type="ARBA" id="ARBA00022670"/>
    </source>
</evidence>
<feature type="active site" description="Charge relay system" evidence="5">
    <location>
        <position position="162"/>
    </location>
</feature>
<dbReference type="PROSITE" id="PS51257">
    <property type="entry name" value="PROKAR_LIPOPROTEIN"/>
    <property type="match status" value="1"/>
</dbReference>
<dbReference type="PROSITE" id="PS51892">
    <property type="entry name" value="SUBTILASE"/>
    <property type="match status" value="1"/>
</dbReference>
<dbReference type="GO" id="GO:0006508">
    <property type="term" value="P:proteolysis"/>
    <property type="evidence" value="ECO:0007669"/>
    <property type="project" value="UniProtKB-KW"/>
</dbReference>
<gene>
    <name evidence="7" type="ORF">A8C32_15020</name>
</gene>
<proteinExistence type="inferred from homology"/>
<protein>
    <recommendedName>
        <fullName evidence="6">Peptidase S8/S53 domain-containing protein</fullName>
    </recommendedName>
</protein>
<dbReference type="GO" id="GO:0004252">
    <property type="term" value="F:serine-type endopeptidase activity"/>
    <property type="evidence" value="ECO:0007669"/>
    <property type="project" value="UniProtKB-UniRule"/>
</dbReference>
<dbReference type="PANTHER" id="PTHR43806">
    <property type="entry name" value="PEPTIDASE S8"/>
    <property type="match status" value="1"/>
</dbReference>
<dbReference type="InterPro" id="IPR036852">
    <property type="entry name" value="Peptidase_S8/S53_dom_sf"/>
</dbReference>
<dbReference type="SUPFAM" id="SSF52743">
    <property type="entry name" value="Subtilisin-like"/>
    <property type="match status" value="1"/>
</dbReference>
<feature type="active site" description="Charge relay system" evidence="5">
    <location>
        <position position="368"/>
    </location>
</feature>
<evidence type="ECO:0000313" key="8">
    <source>
        <dbReference type="Proteomes" id="UP000095713"/>
    </source>
</evidence>
<dbReference type="Proteomes" id="UP000095713">
    <property type="component" value="Unassembled WGS sequence"/>
</dbReference>
<dbReference type="PANTHER" id="PTHR43806:SF11">
    <property type="entry name" value="CEREVISIN-RELATED"/>
    <property type="match status" value="1"/>
</dbReference>
<dbReference type="AlphaFoldDB" id="A0A1E5T8X1"/>
<organism evidence="7 8">
    <name type="scientific">Flavivirga aquatica</name>
    <dbReference type="NCBI Taxonomy" id="1849968"/>
    <lineage>
        <taxon>Bacteria</taxon>
        <taxon>Pseudomonadati</taxon>
        <taxon>Bacteroidota</taxon>
        <taxon>Flavobacteriia</taxon>
        <taxon>Flavobacteriales</taxon>
        <taxon>Flavobacteriaceae</taxon>
        <taxon>Flavivirga</taxon>
    </lineage>
</organism>
<evidence type="ECO:0000256" key="5">
    <source>
        <dbReference type="PROSITE-ProRule" id="PRU01240"/>
    </source>
</evidence>
<name>A0A1E5T8X1_9FLAO</name>
<dbReference type="PROSITE" id="PS00138">
    <property type="entry name" value="SUBTILASE_SER"/>
    <property type="match status" value="1"/>
</dbReference>
<dbReference type="STRING" id="1849968.A8C32_15020"/>
<dbReference type="RefSeq" id="WP_069830254.1">
    <property type="nucleotide sequence ID" value="NZ_MDJD01000043.1"/>
</dbReference>
<dbReference type="OrthoDB" id="944909at2"/>
<evidence type="ECO:0000256" key="4">
    <source>
        <dbReference type="ARBA" id="ARBA00022825"/>
    </source>
</evidence>
<dbReference type="InterPro" id="IPR050131">
    <property type="entry name" value="Peptidase_S8_subtilisin-like"/>
</dbReference>
<dbReference type="InterPro" id="IPR000209">
    <property type="entry name" value="Peptidase_S8/S53_dom"/>
</dbReference>
<dbReference type="Pfam" id="PF00082">
    <property type="entry name" value="Peptidase_S8"/>
    <property type="match status" value="1"/>
</dbReference>
<sequence>MKSIKFFVKLITLFFFIISCSEGEDDQIFLKKEVSSSKAVYAKGKSIKYPEKLDNELIIAYKKDIAEAYKKSLRVKYEITSYKTCNCNNTRIEKWVFPSGIDVEGRKDDIVQEGGVEGVDYQFIYPNQNTTPSNTIINQSNRFIASFIKPIGERLVTVAIIDTGINLTSLGQIQPFLYNNTPNMSSCIKEVSGWDFVNHDNNIFDDNGHGTIVTNIIMNKLKNEGIDNYQILPVKAFNKFGVGTTFDILCSYLYVISKPEVSIINMSFGWYKHPSDLLSIFILENSQILHLTSAGNDDNNNDDLEHFPSSIIHENILSIGSYYKSNNDIVKSKFSNYGKCSVDFLSNGDRIPFYNHATNTTYFVSGTSYATPYVTAYAMKYFLKGHKTPSQILNQLAINTRVFNSTNLFPVVYKNRIIK</sequence>
<dbReference type="PRINTS" id="PR00723">
    <property type="entry name" value="SUBTILISIN"/>
</dbReference>
<feature type="domain" description="Peptidase S8/S53" evidence="6">
    <location>
        <begin position="156"/>
        <end position="380"/>
    </location>
</feature>
<dbReference type="Gene3D" id="3.40.50.200">
    <property type="entry name" value="Peptidase S8/S53 domain"/>
    <property type="match status" value="1"/>
</dbReference>
<dbReference type="InterPro" id="IPR023828">
    <property type="entry name" value="Peptidase_S8_Ser-AS"/>
</dbReference>
<keyword evidence="8" id="KW-1185">Reference proteome</keyword>
<dbReference type="EMBL" id="MDJD01000043">
    <property type="protein sequence ID" value="OEK07796.1"/>
    <property type="molecule type" value="Genomic_DNA"/>
</dbReference>
<keyword evidence="2 5" id="KW-0645">Protease</keyword>
<comment type="similarity">
    <text evidence="1 5">Belongs to the peptidase S8 family.</text>
</comment>
<evidence type="ECO:0000313" key="7">
    <source>
        <dbReference type="EMBL" id="OEK07796.1"/>
    </source>
</evidence>
<evidence type="ECO:0000256" key="1">
    <source>
        <dbReference type="ARBA" id="ARBA00011073"/>
    </source>
</evidence>
<feature type="active site" description="Charge relay system" evidence="5">
    <location>
        <position position="209"/>
    </location>
</feature>
<keyword evidence="4 5" id="KW-0720">Serine protease</keyword>
<dbReference type="InterPro" id="IPR015500">
    <property type="entry name" value="Peptidase_S8_subtilisin-rel"/>
</dbReference>